<dbReference type="AlphaFoldDB" id="A0A8K0DEA6"/>
<dbReference type="Proteomes" id="UP000801492">
    <property type="component" value="Unassembled WGS sequence"/>
</dbReference>
<dbReference type="EMBL" id="VTPC01001256">
    <property type="protein sequence ID" value="KAF2902561.1"/>
    <property type="molecule type" value="Genomic_DNA"/>
</dbReference>
<gene>
    <name evidence="2" type="ORF">ILUMI_03624</name>
</gene>
<comment type="caution">
    <text evidence="2">The sequence shown here is derived from an EMBL/GenBank/DDBJ whole genome shotgun (WGS) entry which is preliminary data.</text>
</comment>
<evidence type="ECO:0000313" key="3">
    <source>
        <dbReference type="Proteomes" id="UP000801492"/>
    </source>
</evidence>
<feature type="region of interest" description="Disordered" evidence="1">
    <location>
        <begin position="144"/>
        <end position="166"/>
    </location>
</feature>
<keyword evidence="3" id="KW-1185">Reference proteome</keyword>
<evidence type="ECO:0000256" key="1">
    <source>
        <dbReference type="SAM" id="MobiDB-lite"/>
    </source>
</evidence>
<accession>A0A8K0DEA6</accession>
<proteinExistence type="predicted"/>
<name>A0A8K0DEA6_IGNLU</name>
<feature type="compositionally biased region" description="Basic and acidic residues" evidence="1">
    <location>
        <begin position="156"/>
        <end position="166"/>
    </location>
</feature>
<evidence type="ECO:0000313" key="2">
    <source>
        <dbReference type="EMBL" id="KAF2902561.1"/>
    </source>
</evidence>
<organism evidence="2 3">
    <name type="scientific">Ignelater luminosus</name>
    <name type="common">Cucubano</name>
    <name type="synonym">Pyrophorus luminosus</name>
    <dbReference type="NCBI Taxonomy" id="2038154"/>
    <lineage>
        <taxon>Eukaryota</taxon>
        <taxon>Metazoa</taxon>
        <taxon>Ecdysozoa</taxon>
        <taxon>Arthropoda</taxon>
        <taxon>Hexapoda</taxon>
        <taxon>Insecta</taxon>
        <taxon>Pterygota</taxon>
        <taxon>Neoptera</taxon>
        <taxon>Endopterygota</taxon>
        <taxon>Coleoptera</taxon>
        <taxon>Polyphaga</taxon>
        <taxon>Elateriformia</taxon>
        <taxon>Elateroidea</taxon>
        <taxon>Elateridae</taxon>
        <taxon>Agrypninae</taxon>
        <taxon>Pyrophorini</taxon>
        <taxon>Ignelater</taxon>
    </lineage>
</organism>
<reference evidence="2" key="1">
    <citation type="submission" date="2019-08" db="EMBL/GenBank/DDBJ databases">
        <title>The genome of the North American firefly Photinus pyralis.</title>
        <authorList>
            <consortium name="Photinus pyralis genome working group"/>
            <person name="Fallon T.R."/>
            <person name="Sander Lower S.E."/>
            <person name="Weng J.-K."/>
        </authorList>
    </citation>
    <scope>NUCLEOTIDE SEQUENCE</scope>
    <source>
        <strain evidence="2">TRF0915ILg1</strain>
        <tissue evidence="2">Whole body</tissue>
    </source>
</reference>
<protein>
    <submittedName>
        <fullName evidence="2">Uncharacterized protein</fullName>
    </submittedName>
</protein>
<sequence>MVRANRQSTIRELANELNISSGSVQSILTDNNLQMRRRCTLDPKEECGEKMFKFHPARNLSLVSTKDRFRIYGEKCPYGSLKSDSVEQLKENLTVKSVVAASFETQQERDGLKARLNTVKDKQGNVIMNKDQILERQQEFLKEPLHTPIGGGIQSEQKKRVTDDTA</sequence>